<name>A0A8D8X8Y3_9HEMI</name>
<accession>A0A8D8X8Y3</accession>
<reference evidence="1" key="1">
    <citation type="submission" date="2021-05" db="EMBL/GenBank/DDBJ databases">
        <authorList>
            <person name="Alioto T."/>
            <person name="Alioto T."/>
            <person name="Gomez Garrido J."/>
        </authorList>
    </citation>
    <scope>NUCLEOTIDE SEQUENCE</scope>
</reference>
<dbReference type="AlphaFoldDB" id="A0A8D8X8Y3"/>
<evidence type="ECO:0000313" key="1">
    <source>
        <dbReference type="EMBL" id="CAG6686673.1"/>
    </source>
</evidence>
<proteinExistence type="predicted"/>
<protein>
    <submittedName>
        <fullName evidence="1">Uncharacterized protein</fullName>
    </submittedName>
</protein>
<sequence>MQCTRLPKTGVFFLLNYSVRIRTSQSAYSLALTLTLSPIDSFLSSIALLLSGKKMTCIKHYSFPLVEEKLILARSQKNCGNFFRLLQSLLNSTLAFVYDIARLKLF</sequence>
<organism evidence="1">
    <name type="scientific">Cacopsylla melanoneura</name>
    <dbReference type="NCBI Taxonomy" id="428564"/>
    <lineage>
        <taxon>Eukaryota</taxon>
        <taxon>Metazoa</taxon>
        <taxon>Ecdysozoa</taxon>
        <taxon>Arthropoda</taxon>
        <taxon>Hexapoda</taxon>
        <taxon>Insecta</taxon>
        <taxon>Pterygota</taxon>
        <taxon>Neoptera</taxon>
        <taxon>Paraneoptera</taxon>
        <taxon>Hemiptera</taxon>
        <taxon>Sternorrhyncha</taxon>
        <taxon>Psylloidea</taxon>
        <taxon>Psyllidae</taxon>
        <taxon>Psyllinae</taxon>
        <taxon>Cacopsylla</taxon>
    </lineage>
</organism>
<dbReference type="EMBL" id="HBUF01277747">
    <property type="protein sequence ID" value="CAG6686673.1"/>
    <property type="molecule type" value="Transcribed_RNA"/>
</dbReference>